<organism evidence="13 14">
    <name type="scientific">Acinetobacter shaoyimingii</name>
    <dbReference type="NCBI Taxonomy" id="2715164"/>
    <lineage>
        <taxon>Bacteria</taxon>
        <taxon>Pseudomonadati</taxon>
        <taxon>Pseudomonadota</taxon>
        <taxon>Gammaproteobacteria</taxon>
        <taxon>Moraxellales</taxon>
        <taxon>Moraxellaceae</taxon>
        <taxon>Acinetobacter</taxon>
    </lineage>
</organism>
<evidence type="ECO:0000256" key="5">
    <source>
        <dbReference type="ARBA" id="ARBA00019045"/>
    </source>
</evidence>
<evidence type="ECO:0000256" key="11">
    <source>
        <dbReference type="RuleBase" id="RU003682"/>
    </source>
</evidence>
<evidence type="ECO:0000256" key="9">
    <source>
        <dbReference type="ARBA" id="ARBA00047725"/>
    </source>
</evidence>
<dbReference type="Gene3D" id="2.60.120.330">
    <property type="entry name" value="B-lactam Antibiotic, Isopenicillin N Synthase, Chain"/>
    <property type="match status" value="1"/>
</dbReference>
<dbReference type="InterPro" id="IPR044861">
    <property type="entry name" value="IPNS-like_FE2OG_OXY"/>
</dbReference>
<dbReference type="SUPFAM" id="SSF51197">
    <property type="entry name" value="Clavaminate synthase-like"/>
    <property type="match status" value="1"/>
</dbReference>
<dbReference type="EC" id="1.14.20.7" evidence="3"/>
<dbReference type="InterPro" id="IPR026992">
    <property type="entry name" value="DIOX_N"/>
</dbReference>
<dbReference type="GO" id="GO:0009693">
    <property type="term" value="P:ethylene biosynthetic process"/>
    <property type="evidence" value="ECO:0007669"/>
    <property type="project" value="UniProtKB-KW"/>
</dbReference>
<dbReference type="RefSeq" id="WP_166011888.1">
    <property type="nucleotide sequence ID" value="NZ_CP049801.1"/>
</dbReference>
<evidence type="ECO:0000256" key="10">
    <source>
        <dbReference type="ARBA" id="ARBA00049359"/>
    </source>
</evidence>
<dbReference type="EMBL" id="CP049801">
    <property type="protein sequence ID" value="QIO05633.1"/>
    <property type="molecule type" value="Genomic_DNA"/>
</dbReference>
<evidence type="ECO:0000256" key="8">
    <source>
        <dbReference type="ARBA" id="ARBA00031282"/>
    </source>
</evidence>
<dbReference type="KEGG" id="asha:G8E00_06530"/>
<dbReference type="Proteomes" id="UP000502297">
    <property type="component" value="Chromosome"/>
</dbReference>
<name>A0A6G8RV86_9GAMM</name>
<evidence type="ECO:0000313" key="14">
    <source>
        <dbReference type="Proteomes" id="UP000502297"/>
    </source>
</evidence>
<dbReference type="EC" id="1.13.12.19" evidence="4"/>
<protein>
    <recommendedName>
        <fullName evidence="5">2-oxoglutarate-dependent ethylene/succinate-forming enzyme</fullName>
        <ecNumber evidence="4">1.13.12.19</ecNumber>
        <ecNumber evidence="3">1.14.20.7</ecNumber>
    </recommendedName>
    <alternativeName>
        <fullName evidence="7">2-oxoglutarate dioxygenase (ethylene-forming)</fullName>
    </alternativeName>
    <alternativeName>
        <fullName evidence="8">2-oxoglutarate/L-arginine monooxygenase/decarboxylase (succinate-forming)</fullName>
    </alternativeName>
</protein>
<proteinExistence type="inferred from homology"/>
<feature type="domain" description="Fe2OG dioxygenase" evidence="12">
    <location>
        <begin position="170"/>
        <end position="277"/>
    </location>
</feature>
<dbReference type="PANTHER" id="PTHR47990">
    <property type="entry name" value="2-OXOGLUTARATE (2OG) AND FE(II)-DEPENDENT OXYGENASE SUPERFAMILY PROTEIN-RELATED"/>
    <property type="match status" value="1"/>
</dbReference>
<keyword evidence="11" id="KW-0479">Metal-binding</keyword>
<dbReference type="Pfam" id="PF03171">
    <property type="entry name" value="2OG-FeII_Oxy"/>
    <property type="match status" value="1"/>
</dbReference>
<comment type="catalytic activity">
    <reaction evidence="9">
        <text>2-oxoglutarate + O2 + 2 H(+) = ethene + 3 CO2 + H2O</text>
        <dbReference type="Rhea" id="RHEA:31523"/>
        <dbReference type="ChEBI" id="CHEBI:15377"/>
        <dbReference type="ChEBI" id="CHEBI:15378"/>
        <dbReference type="ChEBI" id="CHEBI:15379"/>
        <dbReference type="ChEBI" id="CHEBI:16526"/>
        <dbReference type="ChEBI" id="CHEBI:16810"/>
        <dbReference type="ChEBI" id="CHEBI:18153"/>
        <dbReference type="EC" id="1.13.12.19"/>
    </reaction>
</comment>
<dbReference type="GO" id="GO:0046872">
    <property type="term" value="F:metal ion binding"/>
    <property type="evidence" value="ECO:0007669"/>
    <property type="project" value="UniProtKB-KW"/>
</dbReference>
<evidence type="ECO:0000256" key="1">
    <source>
        <dbReference type="ARBA" id="ARBA00001954"/>
    </source>
</evidence>
<dbReference type="InterPro" id="IPR005123">
    <property type="entry name" value="Oxoglu/Fe-dep_dioxygenase_dom"/>
</dbReference>
<sequence>MSIPIIDLAHLNSSNPADVRHIVNLIREAAMSSGFFYIKNHGVDPAIVERQFALAKKLFDLPDHVKQKYDQSHNFSHRGFEQIAAQKSDIYAKADLKEGFYCGKNYAEDDPFVLARYQNYGINQWPNEEVPETESYCQEYIALMNGLCEQIMQLLALSLDLPQDYFDESCINPMVTLRLLKYPPHPKDADENTFGAGAHTDWGSVTILAQDNLGGLEVCLPDGTWIEAKPIENTFVVNLGDLIPRWTNGLYNSNPHRVRNKYSEGQPRFSIPYFYGPSYLTVIEPLPGTLKQGEQAQYSVCTAGEHMEEMYRRTFDVKTEDLPVLTLA</sequence>
<comment type="pathway">
    <text evidence="2">Alkene biosynthesis; ethylene biosynthesis via 2-oxoglutarate.</text>
</comment>
<reference evidence="13 14" key="1">
    <citation type="submission" date="2020-03" db="EMBL/GenBank/DDBJ databases">
        <authorList>
            <person name="Zhu W."/>
        </authorList>
    </citation>
    <scope>NUCLEOTIDE SEQUENCE [LARGE SCALE GENOMIC DNA]</scope>
    <source>
        <strain evidence="13 14">323-1</strain>
    </source>
</reference>
<dbReference type="PRINTS" id="PR00682">
    <property type="entry name" value="IPNSYNTHASE"/>
</dbReference>
<evidence type="ECO:0000259" key="12">
    <source>
        <dbReference type="PROSITE" id="PS51471"/>
    </source>
</evidence>
<evidence type="ECO:0000256" key="6">
    <source>
        <dbReference type="ARBA" id="ARBA00022666"/>
    </source>
</evidence>
<accession>A0A6G8RV86</accession>
<evidence type="ECO:0000256" key="7">
    <source>
        <dbReference type="ARBA" id="ARBA00031011"/>
    </source>
</evidence>
<dbReference type="Pfam" id="PF14226">
    <property type="entry name" value="DIOX_N"/>
    <property type="match status" value="1"/>
</dbReference>
<keyword evidence="6" id="KW-0266">Ethylene biosynthesis</keyword>
<keyword evidence="11" id="KW-0408">Iron</keyword>
<evidence type="ECO:0000256" key="2">
    <source>
        <dbReference type="ARBA" id="ARBA00004767"/>
    </source>
</evidence>
<comment type="similarity">
    <text evidence="11">Belongs to the iron/ascorbate-dependent oxidoreductase family.</text>
</comment>
<dbReference type="InterPro" id="IPR050231">
    <property type="entry name" value="Iron_ascorbate_oxido_reductase"/>
</dbReference>
<gene>
    <name evidence="13" type="ORF">G8E00_06530</name>
</gene>
<dbReference type="GO" id="GO:0102276">
    <property type="term" value="F:2-oxoglutarate oxygenase/decarboxylase (ethylene-forming) activity"/>
    <property type="evidence" value="ECO:0007669"/>
    <property type="project" value="UniProtKB-EC"/>
</dbReference>
<keyword evidence="11" id="KW-0560">Oxidoreductase</keyword>
<dbReference type="PROSITE" id="PS51471">
    <property type="entry name" value="FE2OG_OXY"/>
    <property type="match status" value="1"/>
</dbReference>
<evidence type="ECO:0000256" key="3">
    <source>
        <dbReference type="ARBA" id="ARBA00012293"/>
    </source>
</evidence>
<keyword evidence="14" id="KW-1185">Reference proteome</keyword>
<dbReference type="InterPro" id="IPR027443">
    <property type="entry name" value="IPNS-like_sf"/>
</dbReference>
<evidence type="ECO:0000313" key="13">
    <source>
        <dbReference type="EMBL" id="QIO05633.1"/>
    </source>
</evidence>
<evidence type="ECO:0000256" key="4">
    <source>
        <dbReference type="ARBA" id="ARBA00012531"/>
    </source>
</evidence>
<comment type="cofactor">
    <cofactor evidence="1">
        <name>Fe(2+)</name>
        <dbReference type="ChEBI" id="CHEBI:29033"/>
    </cofactor>
</comment>
<comment type="catalytic activity">
    <reaction evidence="10">
        <text>L-arginine + 2-oxoglutarate + O2 = guanidine + L-glutamate 5-semialdehyde + succinate + CO2</text>
        <dbReference type="Rhea" id="RHEA:31535"/>
        <dbReference type="ChEBI" id="CHEBI:15379"/>
        <dbReference type="ChEBI" id="CHEBI:16526"/>
        <dbReference type="ChEBI" id="CHEBI:16810"/>
        <dbReference type="ChEBI" id="CHEBI:30031"/>
        <dbReference type="ChEBI" id="CHEBI:30087"/>
        <dbReference type="ChEBI" id="CHEBI:32682"/>
        <dbReference type="ChEBI" id="CHEBI:58066"/>
        <dbReference type="EC" id="1.14.20.7"/>
    </reaction>
</comment>
<dbReference type="AlphaFoldDB" id="A0A6G8RV86"/>